<organism evidence="2 3">
    <name type="scientific">Brassica napus</name>
    <name type="common">Rape</name>
    <dbReference type="NCBI Taxonomy" id="3708"/>
    <lineage>
        <taxon>Eukaryota</taxon>
        <taxon>Viridiplantae</taxon>
        <taxon>Streptophyta</taxon>
        <taxon>Embryophyta</taxon>
        <taxon>Tracheophyta</taxon>
        <taxon>Spermatophyta</taxon>
        <taxon>Magnoliopsida</taxon>
        <taxon>eudicotyledons</taxon>
        <taxon>Gunneridae</taxon>
        <taxon>Pentapetalae</taxon>
        <taxon>rosids</taxon>
        <taxon>malvids</taxon>
        <taxon>Brassicales</taxon>
        <taxon>Brassicaceae</taxon>
        <taxon>Brassiceae</taxon>
        <taxon>Brassica</taxon>
    </lineage>
</organism>
<reference evidence="2 3" key="1">
    <citation type="submission" date="2021-05" db="EMBL/GenBank/DDBJ databases">
        <title>Genome Assembly of Synthetic Allotetraploid Brassica napus Reveals Homoeologous Exchanges between Subgenomes.</title>
        <authorList>
            <person name="Davis J.T."/>
        </authorList>
    </citation>
    <scope>NUCLEOTIDE SEQUENCE [LARGE SCALE GENOMIC DNA]</scope>
    <source>
        <strain evidence="3">cv. Da-Ae</strain>
        <tissue evidence="2">Seedling</tissue>
    </source>
</reference>
<evidence type="ECO:0000313" key="3">
    <source>
        <dbReference type="Proteomes" id="UP000824890"/>
    </source>
</evidence>
<feature type="domain" description="KIB1-4 beta-propeller" evidence="1">
    <location>
        <begin position="135"/>
        <end position="243"/>
    </location>
</feature>
<dbReference type="Proteomes" id="UP000824890">
    <property type="component" value="Unassembled WGS sequence"/>
</dbReference>
<gene>
    <name evidence="2" type="ORF">HID58_007619</name>
</gene>
<proteinExistence type="predicted"/>
<accession>A0ABQ8EFF7</accession>
<name>A0ABQ8EFF7_BRANA</name>
<keyword evidence="3" id="KW-1185">Reference proteome</keyword>
<dbReference type="EMBL" id="JAGKQM010000002">
    <property type="protein sequence ID" value="KAH0940158.1"/>
    <property type="molecule type" value="Genomic_DNA"/>
</dbReference>
<protein>
    <recommendedName>
        <fullName evidence="1">KIB1-4 beta-propeller domain-containing protein</fullName>
    </recommendedName>
</protein>
<evidence type="ECO:0000259" key="1">
    <source>
        <dbReference type="Pfam" id="PF03478"/>
    </source>
</evidence>
<evidence type="ECO:0000313" key="2">
    <source>
        <dbReference type="EMBL" id="KAH0940158.1"/>
    </source>
</evidence>
<sequence length="290" mass="33853">MVAPRLLVFFLEILGRRSDSFNMILSPYFLTIFNRFSSIRIVFSVFFLQTTPLAIIAEFGRENLTGTIHPIENDLAMCSNWYLCSKQPLRPRFRSPLLMLCPQEGGCRLYNPKEDRWRRVTFRGINSYETHTCLGVSHQRIVLPRLETPRGGPHEIKRGGENKFKENLIKLDLRGLMWVDDKNRDYVVVRRVSNCQYLGFCKKGDVHYREITLHMDVRRELQGVYDFVLKGYNLYFLSTLHKFPMAMPRMSEADEKAMYGDKAFSYSFNIGVPTSGVPLFLYIRAYEPTS</sequence>
<dbReference type="Pfam" id="PF03478">
    <property type="entry name" value="Beta-prop_KIB1-4"/>
    <property type="match status" value="1"/>
</dbReference>
<comment type="caution">
    <text evidence="2">The sequence shown here is derived from an EMBL/GenBank/DDBJ whole genome shotgun (WGS) entry which is preliminary data.</text>
</comment>
<dbReference type="InterPro" id="IPR005174">
    <property type="entry name" value="KIB1-4_b-propeller"/>
</dbReference>